<dbReference type="AlphaFoldDB" id="A0A1I9G6F2"/>
<reference evidence="1" key="1">
    <citation type="journal article" date="2007" name="Science">
        <title>Draft genome of the filarial nematode parasite Brugia malayi.</title>
        <authorList>
            <person name="Ghedin E."/>
            <person name="Wang S."/>
            <person name="Spiro D."/>
            <person name="Caler E."/>
            <person name="Zhao Q."/>
            <person name="Crabtree J."/>
            <person name="Allen J.E."/>
            <person name="Delcher A.L."/>
            <person name="Guiliano D.B."/>
            <person name="Miranda-Saavedra D."/>
            <person name="Angiuoli S.V."/>
            <person name="Creasy T."/>
            <person name="Amedeo P."/>
            <person name="Haas B."/>
            <person name="El-Sayed N.M."/>
            <person name="Wortman J.R."/>
            <person name="Feldblyum T."/>
            <person name="Tallon L."/>
            <person name="Schatz M."/>
            <person name="Shumway M."/>
            <person name="Koo H."/>
            <person name="Salzberg S.L."/>
            <person name="Schobel S."/>
            <person name="Pertea M."/>
            <person name="Pop M."/>
            <person name="White O."/>
            <person name="Barton G.J."/>
            <person name="Carlow C.K."/>
            <person name="Crawford M.J."/>
            <person name="Daub J."/>
            <person name="Dimmic M.W."/>
            <person name="Estes C.F."/>
            <person name="Foster J.M."/>
            <person name="Ganatra M."/>
            <person name="Gregory W.F."/>
            <person name="Johnson N.M."/>
            <person name="Jin J."/>
            <person name="Komuniecki R."/>
            <person name="Korf I."/>
            <person name="Kumar S."/>
            <person name="Laney S."/>
            <person name="Li B.W."/>
            <person name="Li W."/>
            <person name="Lindblom T.H."/>
            <person name="Lustigman S."/>
            <person name="Ma D."/>
            <person name="Maina C.V."/>
            <person name="Martin D.M."/>
            <person name="McCarter J.P."/>
            <person name="McReynolds L."/>
            <person name="Mitreva M."/>
            <person name="Nutman T.B."/>
            <person name="Parkinson J."/>
            <person name="Peregrin-Alvarez J.M."/>
            <person name="Poole C."/>
            <person name="Ren Q."/>
            <person name="Saunders L."/>
            <person name="Sluder A.E."/>
            <person name="Smith K."/>
            <person name="Stanke M."/>
            <person name="Unnasch T.R."/>
            <person name="Ware J."/>
            <person name="Wei A.D."/>
            <person name="Weil G."/>
            <person name="Williams D.J."/>
            <person name="Zhang Y."/>
            <person name="Williams S.A."/>
            <person name="Fraser-Liggett C."/>
            <person name="Slatko B."/>
            <person name="Blaxter M.L."/>
            <person name="Scott A.L."/>
        </authorList>
    </citation>
    <scope>NUCLEOTIDE SEQUENCE</scope>
    <source>
        <strain evidence="1">FR3</strain>
    </source>
</reference>
<reference evidence="1" key="2">
    <citation type="submission" date="2012-12" db="EMBL/GenBank/DDBJ databases">
        <authorList>
            <consortium name="WormBase Consortium"/>
            <person name="Ghedin E."/>
            <person name="Paulini M."/>
        </authorList>
    </citation>
    <scope>NUCLEOTIDE SEQUENCE</scope>
    <source>
        <strain evidence="1">FR3</strain>
    </source>
</reference>
<organism evidence="1">
    <name type="scientific">Brugia malayi</name>
    <name type="common">Filarial nematode worm</name>
    <dbReference type="NCBI Taxonomy" id="6279"/>
    <lineage>
        <taxon>Eukaryota</taxon>
        <taxon>Metazoa</taxon>
        <taxon>Ecdysozoa</taxon>
        <taxon>Nematoda</taxon>
        <taxon>Chromadorea</taxon>
        <taxon>Rhabditida</taxon>
        <taxon>Spirurina</taxon>
        <taxon>Spiruromorpha</taxon>
        <taxon>Filarioidea</taxon>
        <taxon>Onchocercidae</taxon>
        <taxon>Brugia</taxon>
    </lineage>
</organism>
<gene>
    <name evidence="1" type="primary">Bm14370</name>
    <name evidence="1" type="ORF">BM_Bm14370</name>
</gene>
<proteinExistence type="predicted"/>
<accession>A0A1I9G6F2</accession>
<protein>
    <submittedName>
        <fullName evidence="1">Bm14370</fullName>
    </submittedName>
</protein>
<sequence>MQDYEAHQNARWHGLTLNVSTTVHHNSSVNTLSQRKH</sequence>
<evidence type="ECO:0000313" key="1">
    <source>
        <dbReference type="EMBL" id="CDQ03070.1"/>
    </source>
</evidence>
<dbReference type="EMBL" id="LN857024">
    <property type="protein sequence ID" value="CDQ03070.1"/>
    <property type="molecule type" value="Genomic_DNA"/>
</dbReference>
<name>A0A1I9G6F2_BRUMA</name>